<dbReference type="EMBL" id="UINC01174954">
    <property type="protein sequence ID" value="SVD81335.1"/>
    <property type="molecule type" value="Genomic_DNA"/>
</dbReference>
<sequence>FGLTIYGNTSGEVITFKAYDASAGLVFELTGFTYDFIPNEVVGSAEDPLEWSFFSDPSDLPDSFYETPTMVSGVFQGQITVNGSYDVGGSDWIAAFDEDGNCAGAKLITIYECTPYINLTIYADDPLTPNVDEGMSVGEDFVLRFWDSSQNVIYEYPESFDCWVNNNGAPMIGCGDINTVYSFEQGNDAPVLVPIGDQATNEDTPLTITLSASDVEGDELSYSVITENESVSASVTGNSLTLSPTENYNGSVSVTVTVSDEFLS</sequence>
<dbReference type="Gene3D" id="2.60.40.10">
    <property type="entry name" value="Immunoglobulins"/>
    <property type="match status" value="1"/>
</dbReference>
<accession>A0A382YER9</accession>
<evidence type="ECO:0008006" key="2">
    <source>
        <dbReference type="Google" id="ProtNLM"/>
    </source>
</evidence>
<dbReference type="InterPro" id="IPR013783">
    <property type="entry name" value="Ig-like_fold"/>
</dbReference>
<proteinExistence type="predicted"/>
<gene>
    <name evidence="1" type="ORF">METZ01_LOCUS434189</name>
</gene>
<dbReference type="Pfam" id="PF17963">
    <property type="entry name" value="Big_9"/>
    <property type="match status" value="1"/>
</dbReference>
<name>A0A382YER9_9ZZZZ</name>
<reference evidence="1" key="1">
    <citation type="submission" date="2018-05" db="EMBL/GenBank/DDBJ databases">
        <authorList>
            <person name="Lanie J.A."/>
            <person name="Ng W.-L."/>
            <person name="Kazmierczak K.M."/>
            <person name="Andrzejewski T.M."/>
            <person name="Davidsen T.M."/>
            <person name="Wayne K.J."/>
            <person name="Tettelin H."/>
            <person name="Glass J.I."/>
            <person name="Rusch D."/>
            <person name="Podicherti R."/>
            <person name="Tsui H.-C.T."/>
            <person name="Winkler M.E."/>
        </authorList>
    </citation>
    <scope>NUCLEOTIDE SEQUENCE</scope>
</reference>
<organism evidence="1">
    <name type="scientific">marine metagenome</name>
    <dbReference type="NCBI Taxonomy" id="408172"/>
    <lineage>
        <taxon>unclassified sequences</taxon>
        <taxon>metagenomes</taxon>
        <taxon>ecological metagenomes</taxon>
    </lineage>
</organism>
<dbReference type="AlphaFoldDB" id="A0A382YER9"/>
<protein>
    <recommendedName>
        <fullName evidence="2">BIG2 domain-containing protein</fullName>
    </recommendedName>
</protein>
<feature type="non-terminal residue" evidence="1">
    <location>
        <position position="264"/>
    </location>
</feature>
<feature type="non-terminal residue" evidence="1">
    <location>
        <position position="1"/>
    </location>
</feature>
<evidence type="ECO:0000313" key="1">
    <source>
        <dbReference type="EMBL" id="SVD81335.1"/>
    </source>
</evidence>